<dbReference type="EMBL" id="JBGOOT010000056">
    <property type="protein sequence ID" value="MEZ8197016.1"/>
    <property type="molecule type" value="Genomic_DNA"/>
</dbReference>
<dbReference type="Proteomes" id="UP001569153">
    <property type="component" value="Unassembled WGS sequence"/>
</dbReference>
<proteinExistence type="predicted"/>
<evidence type="ECO:0008006" key="3">
    <source>
        <dbReference type="Google" id="ProtNLM"/>
    </source>
</evidence>
<dbReference type="InterPro" id="IPR003615">
    <property type="entry name" value="HNH_nuc"/>
</dbReference>
<dbReference type="CDD" id="cd00085">
    <property type="entry name" value="HNHc"/>
    <property type="match status" value="1"/>
</dbReference>
<accession>A0ABV4MBV0</accession>
<protein>
    <recommendedName>
        <fullName evidence="3">HNH endonuclease</fullName>
    </recommendedName>
</protein>
<dbReference type="RefSeq" id="WP_025818806.1">
    <property type="nucleotide sequence ID" value="NZ_JBGOOT010000056.1"/>
</dbReference>
<organism evidence="1 2">
    <name type="scientific">Vibrio cortegadensis</name>
    <dbReference type="NCBI Taxonomy" id="1328770"/>
    <lineage>
        <taxon>Bacteria</taxon>
        <taxon>Pseudomonadati</taxon>
        <taxon>Pseudomonadota</taxon>
        <taxon>Gammaproteobacteria</taxon>
        <taxon>Vibrionales</taxon>
        <taxon>Vibrionaceae</taxon>
        <taxon>Vibrio</taxon>
    </lineage>
</organism>
<comment type="caution">
    <text evidence="1">The sequence shown here is derived from an EMBL/GenBank/DDBJ whole genome shotgun (WGS) entry which is preliminary data.</text>
</comment>
<gene>
    <name evidence="1" type="ORF">ACED38_19365</name>
</gene>
<name>A0ABV4MBV0_9VIBR</name>
<evidence type="ECO:0000313" key="1">
    <source>
        <dbReference type="EMBL" id="MEZ8197016.1"/>
    </source>
</evidence>
<sequence length="279" mass="32720">MKNRIYYQCNDKAIYQDVVNAMRNTYRKAPNTRKPLLGSLASSVEDRYDEYEQSFLANNLLSINDCTRNELESDALIYLYEGNSQIVDNLKISIKDNQEEHLKQICPSCGLLPAITVDHYIPKEIYPDFSIYSKNLIWTCGTCNGKKSTYWKESTHRGIINFYTDHIPTFRFIDCTIVNHNGILKVDYHLNVQLLSTYPHIVKHFERLDILGLYKEHIPTKLSEIIADIQSFKGILDSKKVKQILYKRYFSRIKDFGVNDWKSLLLRNIIIGKHYEQYL</sequence>
<keyword evidence="2" id="KW-1185">Reference proteome</keyword>
<reference evidence="1 2" key="1">
    <citation type="submission" date="2024-06" db="EMBL/GenBank/DDBJ databases">
        <authorList>
            <person name="Steensen K."/>
            <person name="Seneca J."/>
            <person name="Bartlau N."/>
            <person name="Yu A.X."/>
            <person name="Polz M.F."/>
        </authorList>
    </citation>
    <scope>NUCLEOTIDE SEQUENCE [LARGE SCALE GENOMIC DNA]</scope>
    <source>
        <strain evidence="1 2">FF146</strain>
    </source>
</reference>
<dbReference type="Gene3D" id="1.10.30.50">
    <property type="match status" value="1"/>
</dbReference>
<evidence type="ECO:0000313" key="2">
    <source>
        <dbReference type="Proteomes" id="UP001569153"/>
    </source>
</evidence>